<dbReference type="GO" id="GO:0003676">
    <property type="term" value="F:nucleic acid binding"/>
    <property type="evidence" value="ECO:0007669"/>
    <property type="project" value="InterPro"/>
</dbReference>
<gene>
    <name evidence="1" type="ORF">COB21_04230</name>
</gene>
<dbReference type="InterPro" id="IPR005361">
    <property type="entry name" value="UPF0158"/>
</dbReference>
<organism evidence="1 2">
    <name type="scientific">Aerophobetes bacterium</name>
    <dbReference type="NCBI Taxonomy" id="2030807"/>
    <lineage>
        <taxon>Bacteria</taxon>
        <taxon>Candidatus Aerophobota</taxon>
    </lineage>
</organism>
<accession>A0A2A4X1Z8</accession>
<proteinExistence type="predicted"/>
<evidence type="ECO:0000313" key="2">
    <source>
        <dbReference type="Proteomes" id="UP000218775"/>
    </source>
</evidence>
<dbReference type="SUPFAM" id="SSF82708">
    <property type="entry name" value="R3H domain"/>
    <property type="match status" value="1"/>
</dbReference>
<name>A0A2A4X1Z8_UNCAE</name>
<dbReference type="Pfam" id="PF03682">
    <property type="entry name" value="UPF0158"/>
    <property type="match status" value="1"/>
</dbReference>
<evidence type="ECO:0000313" key="1">
    <source>
        <dbReference type="EMBL" id="PCI76544.1"/>
    </source>
</evidence>
<dbReference type="EMBL" id="NVUK01000027">
    <property type="protein sequence ID" value="PCI76544.1"/>
    <property type="molecule type" value="Genomic_DNA"/>
</dbReference>
<comment type="caution">
    <text evidence="1">The sequence shown here is derived from an EMBL/GenBank/DDBJ whole genome shotgun (WGS) entry which is preliminary data.</text>
</comment>
<dbReference type="AlphaFoldDB" id="A0A2A4X1Z8"/>
<dbReference type="InterPro" id="IPR036867">
    <property type="entry name" value="R3H_dom_sf"/>
</dbReference>
<sequence>MSVKSFPENKQPLILRFHRLMDAFAKSDDEKDFYLDKVEGFLVFADLNKDFEEYTGLQQELKENNDRYAIIPKMTFYETKKFMEGFVNEKVYDIDTKEKLLDIISDKEARQNFLEFIYDHLSELEKWKLYYQERSRVRIIEWLRKEDVYFVFEEDLDVVKNLLQKVKQFAFSSGKVPKEVQAVRQSIYTKAKTYYSNEALNPRPKRGRPPKQAVKVEVEPTYTLDAYKMVPPMVRQFLFVPDYTEGGHMTFSNTFEEDERLRDRLKGTGEKHTELKALSEKLKALTSLSDRLKKTDGLDLSSDSMKTHVIIEDKKESKITGLAKGVLPQAFMGAAAVSKKKVKAKQVTKIESSKKGEDDDAN</sequence>
<dbReference type="Proteomes" id="UP000218775">
    <property type="component" value="Unassembled WGS sequence"/>
</dbReference>
<protein>
    <submittedName>
        <fullName evidence="1">Uncharacterized protein</fullName>
    </submittedName>
</protein>
<reference evidence="2" key="1">
    <citation type="submission" date="2017-08" db="EMBL/GenBank/DDBJ databases">
        <title>A dynamic microbial community with high functional redundancy inhabits the cold, oxic subseafloor aquifer.</title>
        <authorList>
            <person name="Tully B.J."/>
            <person name="Wheat C.G."/>
            <person name="Glazer B.T."/>
            <person name="Huber J.A."/>
        </authorList>
    </citation>
    <scope>NUCLEOTIDE SEQUENCE [LARGE SCALE GENOMIC DNA]</scope>
</reference>